<dbReference type="GO" id="GO:0003735">
    <property type="term" value="F:structural constituent of ribosome"/>
    <property type="evidence" value="ECO:0007669"/>
    <property type="project" value="InterPro"/>
</dbReference>
<dbReference type="GO" id="GO:0006412">
    <property type="term" value="P:translation"/>
    <property type="evidence" value="ECO:0007669"/>
    <property type="project" value="InterPro"/>
</dbReference>
<dbReference type="SUPFAM" id="SSF55129">
    <property type="entry name" value="Ribosomal protein L30p/L7e"/>
    <property type="match status" value="1"/>
</dbReference>
<sequence length="215" mass="24263">MMSVALFRPALLCASRVSSVARTAASSSSSNSSNSSTSTTSDSQSKAQVRFMNGYERTVAAIFKEVRETRQKAATGDWEVPKLFLVERVMPYYGAPHWEKNILQLLKLAPSKEDRKAHISRPVGSRTIVKNTPFICKMLWQVKHLVKVTPITFPDGEPTEVTTGTHLGRDGVFRKVPPLQVQEQQLLEPATYSKRKFATQEIRKVLHRNWNYNLS</sequence>
<keyword evidence="2" id="KW-0687">Ribonucleoprotein</keyword>
<proteinExistence type="predicted"/>
<evidence type="ECO:0000256" key="1">
    <source>
        <dbReference type="SAM" id="MobiDB-lite"/>
    </source>
</evidence>
<dbReference type="AlphaFoldDB" id="A0A6M2CMH2"/>
<feature type="region of interest" description="Disordered" evidence="1">
    <location>
        <begin position="23"/>
        <end position="47"/>
    </location>
</feature>
<dbReference type="EMBL" id="GHWJ01002026">
    <property type="protein sequence ID" value="NOV34763.1"/>
    <property type="molecule type" value="Transcribed_RNA"/>
</dbReference>
<dbReference type="InterPro" id="IPR005996">
    <property type="entry name" value="Ribosomal_uL30_bac-type"/>
</dbReference>
<protein>
    <submittedName>
        <fullName evidence="2">Putative mitochondrial ribosomal protein l30</fullName>
    </submittedName>
</protein>
<name>A0A6M2CMH2_RHIMP</name>
<dbReference type="VEuPathDB" id="VectorBase:LOC119170024"/>
<dbReference type="GO" id="GO:0015934">
    <property type="term" value="C:large ribosomal subunit"/>
    <property type="evidence" value="ECO:0007669"/>
    <property type="project" value="InterPro"/>
</dbReference>
<reference evidence="2" key="1">
    <citation type="submission" date="2019-09" db="EMBL/GenBank/DDBJ databases">
        <title>Organ-specific transcriptomic study of the physiology of the cattle tick, Rhipicephalus microplus.</title>
        <authorList>
            <person name="Tirloni L."/>
            <person name="Braz G."/>
            <person name="Gandara A.C.P."/>
            <person name="Sabadin G.A."/>
            <person name="da Silva R.M."/>
            <person name="Guizzo M.G."/>
            <person name="Machado J.A."/>
            <person name="Costa E.P."/>
            <person name="Gomes H.F."/>
            <person name="Moraes J."/>
            <person name="Mota M.B.S."/>
            <person name="Mesquita R.D."/>
            <person name="Alvarenga P.H."/>
            <person name="Alves F."/>
            <person name="Seixas A."/>
            <person name="da Fonseca R.N."/>
            <person name="Fogaca A."/>
            <person name="Logullo C."/>
            <person name="Tanaka A."/>
            <person name="Daffre S."/>
            <person name="Termignoni C."/>
            <person name="Vaz I.S.Jr."/>
            <person name="Oliveira P.L."/>
            <person name="Ribeiro J.M."/>
        </authorList>
    </citation>
    <scope>NUCLEOTIDE SEQUENCE</scope>
    <source>
        <strain evidence="2">Porto Alegre</strain>
    </source>
</reference>
<dbReference type="PANTHER" id="PTHR15892">
    <property type="entry name" value="MITOCHONDRIAL RIBOSOMAL PROTEIN L30"/>
    <property type="match status" value="1"/>
</dbReference>
<organism evidence="2">
    <name type="scientific">Rhipicephalus microplus</name>
    <name type="common">Cattle tick</name>
    <name type="synonym">Boophilus microplus</name>
    <dbReference type="NCBI Taxonomy" id="6941"/>
    <lineage>
        <taxon>Eukaryota</taxon>
        <taxon>Metazoa</taxon>
        <taxon>Ecdysozoa</taxon>
        <taxon>Arthropoda</taxon>
        <taxon>Chelicerata</taxon>
        <taxon>Arachnida</taxon>
        <taxon>Acari</taxon>
        <taxon>Parasitiformes</taxon>
        <taxon>Ixodida</taxon>
        <taxon>Ixodoidea</taxon>
        <taxon>Ixodidae</taxon>
        <taxon>Rhipicephalinae</taxon>
        <taxon>Rhipicephalus</taxon>
        <taxon>Boophilus</taxon>
    </lineage>
</organism>
<dbReference type="GO" id="GO:0005739">
    <property type="term" value="C:mitochondrion"/>
    <property type="evidence" value="ECO:0007669"/>
    <property type="project" value="TreeGrafter"/>
</dbReference>
<accession>A0A6M2CMH2</accession>
<feature type="compositionally biased region" description="Low complexity" evidence="1">
    <location>
        <begin position="23"/>
        <end position="41"/>
    </location>
</feature>
<dbReference type="OrthoDB" id="9973389at2759"/>
<evidence type="ECO:0000313" key="2">
    <source>
        <dbReference type="EMBL" id="NOV34763.1"/>
    </source>
</evidence>
<dbReference type="InterPro" id="IPR036919">
    <property type="entry name" value="Ribo_uL30_ferredoxin-like_sf"/>
</dbReference>
<dbReference type="PANTHER" id="PTHR15892:SF2">
    <property type="entry name" value="LARGE RIBOSOMAL SUBUNIT PROTEIN UL30M"/>
    <property type="match status" value="1"/>
</dbReference>
<keyword evidence="2" id="KW-0689">Ribosomal protein</keyword>